<dbReference type="InterPro" id="IPR050744">
    <property type="entry name" value="AI-2_Isomerase_LsrG"/>
</dbReference>
<keyword evidence="2" id="KW-0503">Monooxygenase</keyword>
<dbReference type="Gene3D" id="3.30.70.100">
    <property type="match status" value="1"/>
</dbReference>
<dbReference type="PANTHER" id="PTHR33336:SF3">
    <property type="entry name" value="ABM DOMAIN-CONTAINING PROTEIN"/>
    <property type="match status" value="1"/>
</dbReference>
<gene>
    <name evidence="2" type="ORF">GCM10010305_32880</name>
</gene>
<evidence type="ECO:0000259" key="1">
    <source>
        <dbReference type="PROSITE" id="PS51725"/>
    </source>
</evidence>
<dbReference type="SUPFAM" id="SSF54909">
    <property type="entry name" value="Dimeric alpha+beta barrel"/>
    <property type="match status" value="1"/>
</dbReference>
<dbReference type="PROSITE" id="PS51725">
    <property type="entry name" value="ABM"/>
    <property type="match status" value="1"/>
</dbReference>
<comment type="caution">
    <text evidence="2">The sequence shown here is derived from an EMBL/GenBank/DDBJ whole genome shotgun (WGS) entry which is preliminary data.</text>
</comment>
<dbReference type="Pfam" id="PF03992">
    <property type="entry name" value="ABM"/>
    <property type="match status" value="1"/>
</dbReference>
<dbReference type="AlphaFoldDB" id="A0A918T312"/>
<dbReference type="GO" id="GO:0004497">
    <property type="term" value="F:monooxygenase activity"/>
    <property type="evidence" value="ECO:0007669"/>
    <property type="project" value="UniProtKB-KW"/>
</dbReference>
<accession>A0A918T312</accession>
<evidence type="ECO:0000313" key="3">
    <source>
        <dbReference type="Proteomes" id="UP000644020"/>
    </source>
</evidence>
<organism evidence="2 3">
    <name type="scientific">Streptomyces termitum</name>
    <dbReference type="NCBI Taxonomy" id="67368"/>
    <lineage>
        <taxon>Bacteria</taxon>
        <taxon>Bacillati</taxon>
        <taxon>Actinomycetota</taxon>
        <taxon>Actinomycetes</taxon>
        <taxon>Kitasatosporales</taxon>
        <taxon>Streptomycetaceae</taxon>
        <taxon>Streptomyces</taxon>
    </lineage>
</organism>
<reference evidence="2" key="1">
    <citation type="journal article" date="2014" name="Int. J. Syst. Evol. Microbiol.">
        <title>Complete genome sequence of Corynebacterium casei LMG S-19264T (=DSM 44701T), isolated from a smear-ripened cheese.</title>
        <authorList>
            <consortium name="US DOE Joint Genome Institute (JGI-PGF)"/>
            <person name="Walter F."/>
            <person name="Albersmeier A."/>
            <person name="Kalinowski J."/>
            <person name="Ruckert C."/>
        </authorList>
    </citation>
    <scope>NUCLEOTIDE SEQUENCE</scope>
    <source>
        <strain evidence="2">JCM 4518</strain>
    </source>
</reference>
<dbReference type="RefSeq" id="WP_189977873.1">
    <property type="nucleotide sequence ID" value="NZ_BMUL01000007.1"/>
</dbReference>
<reference evidence="2" key="2">
    <citation type="submission" date="2020-09" db="EMBL/GenBank/DDBJ databases">
        <authorList>
            <person name="Sun Q."/>
            <person name="Ohkuma M."/>
        </authorList>
    </citation>
    <scope>NUCLEOTIDE SEQUENCE</scope>
    <source>
        <strain evidence="2">JCM 4518</strain>
    </source>
</reference>
<proteinExistence type="predicted"/>
<feature type="domain" description="ABM" evidence="1">
    <location>
        <begin position="2"/>
        <end position="93"/>
    </location>
</feature>
<sequence>MIFIAVRFTVRPDLADQWLDRVADFTRATREEPGNLFFDWSRGVDDPNVFTLLEGFADAEAGAVHVASDHFAAGLAAMAGAVAATPEIINVEVPQPGWGPMAELAPTEG</sequence>
<evidence type="ECO:0000313" key="2">
    <source>
        <dbReference type="EMBL" id="GHA86452.1"/>
    </source>
</evidence>
<dbReference type="EMBL" id="BMUL01000007">
    <property type="protein sequence ID" value="GHA86452.1"/>
    <property type="molecule type" value="Genomic_DNA"/>
</dbReference>
<dbReference type="InterPro" id="IPR007138">
    <property type="entry name" value="ABM_dom"/>
</dbReference>
<dbReference type="InterPro" id="IPR011008">
    <property type="entry name" value="Dimeric_a/b-barrel"/>
</dbReference>
<dbReference type="PANTHER" id="PTHR33336">
    <property type="entry name" value="QUINOL MONOOXYGENASE YGIN-RELATED"/>
    <property type="match status" value="1"/>
</dbReference>
<keyword evidence="2" id="KW-0560">Oxidoreductase</keyword>
<protein>
    <submittedName>
        <fullName evidence="2">Antibiotic biosynthesis monooxygenase</fullName>
    </submittedName>
</protein>
<keyword evidence="3" id="KW-1185">Reference proteome</keyword>
<dbReference type="Proteomes" id="UP000644020">
    <property type="component" value="Unassembled WGS sequence"/>
</dbReference>
<name>A0A918T312_9ACTN</name>